<comment type="caution">
    <text evidence="1">The sequence shown here is derived from an EMBL/GenBank/DDBJ whole genome shotgun (WGS) entry which is preliminary data.</text>
</comment>
<dbReference type="RefSeq" id="WP_036533381.1">
    <property type="nucleotide sequence ID" value="NZ_JJML01000023.1"/>
</dbReference>
<proteinExistence type="predicted"/>
<reference evidence="1 2" key="1">
    <citation type="journal article" date="2014" name="Mol. Ecol.">
        <title>Evolution of Synechococcus.</title>
        <authorList>
            <person name="Dvorak P."/>
            <person name="Casamatta D."/>
            <person name="Hasler P."/>
            <person name="Poulickova A."/>
            <person name="Ondrej V."/>
            <person name="Sanges R."/>
        </authorList>
    </citation>
    <scope>NUCLEOTIDE SEQUENCE [LARGE SCALE GENOMIC DNA]</scope>
    <source>
        <strain evidence="1 2">CAUP A 1101</strain>
    </source>
</reference>
<gene>
    <name evidence="1" type="ORF">DO97_07500</name>
</gene>
<dbReference type="EMBL" id="JJML01000023">
    <property type="protein sequence ID" value="KGF72612.1"/>
    <property type="molecule type" value="Genomic_DNA"/>
</dbReference>
<keyword evidence="2" id="KW-1185">Reference proteome</keyword>
<organism evidence="1 2">
    <name type="scientific">Neosynechococcus sphagnicola sy1</name>
    <dbReference type="NCBI Taxonomy" id="1497020"/>
    <lineage>
        <taxon>Bacteria</taxon>
        <taxon>Bacillati</taxon>
        <taxon>Cyanobacteriota</taxon>
        <taxon>Cyanophyceae</taxon>
        <taxon>Neosynechococcales</taxon>
        <taxon>Neosynechococcaceae</taxon>
        <taxon>Neosynechococcus</taxon>
    </lineage>
</organism>
<dbReference type="Proteomes" id="UP000030170">
    <property type="component" value="Unassembled WGS sequence"/>
</dbReference>
<dbReference type="OrthoDB" id="9814572at2"/>
<dbReference type="AlphaFoldDB" id="A0A098TL76"/>
<sequence>MAKAKNDAVGVAQPVEVKRKGDKIWSHVRRAWYVETPEERVRQEYLCVLVNEYGYKRMF</sequence>
<evidence type="ECO:0000313" key="2">
    <source>
        <dbReference type="Proteomes" id="UP000030170"/>
    </source>
</evidence>
<evidence type="ECO:0000313" key="1">
    <source>
        <dbReference type="EMBL" id="KGF72612.1"/>
    </source>
</evidence>
<name>A0A098TL76_9CYAN</name>
<protein>
    <submittedName>
        <fullName evidence="1">Uncharacterized protein</fullName>
    </submittedName>
</protein>
<accession>A0A098TL76</accession>